<dbReference type="RefSeq" id="WP_137425486.1">
    <property type="nucleotide sequence ID" value="NZ_CP040098.1"/>
</dbReference>
<dbReference type="AlphaFoldDB" id="A0A4P8L599"/>
<accession>A0A4P8L599</accession>
<dbReference type="KEGG" id="dax:FDQ92_14120"/>
<proteinExistence type="predicted"/>
<sequence length="89" mass="10514">MEKADEAIADSRAVEFWDAAEDNPETLHYFRFVNDLPLNKSHPNLRMNLLECSQVTRKELLRFSWVTDILIRRVNAVTLMRIGRSRRLL</sequence>
<reference evidence="1 2" key="1">
    <citation type="submission" date="2019-05" db="EMBL/GenBank/DDBJ databases">
        <title>The Complete Genome Sequence of the n-alkane-degrading Desulfoglaeba alkanexedens ALDC reveals multiple alkylsuccinate synthase gene clusters.</title>
        <authorList>
            <person name="Callaghan A.V."/>
            <person name="Davidova I.A."/>
            <person name="Duncan K.E."/>
            <person name="Morris B."/>
            <person name="McInerney M.J."/>
        </authorList>
    </citation>
    <scope>NUCLEOTIDE SEQUENCE [LARGE SCALE GENOMIC DNA]</scope>
    <source>
        <strain evidence="1 2">ALDC</strain>
    </source>
</reference>
<evidence type="ECO:0000313" key="1">
    <source>
        <dbReference type="EMBL" id="QCQ23206.1"/>
    </source>
</evidence>
<dbReference type="Proteomes" id="UP000298602">
    <property type="component" value="Chromosome"/>
</dbReference>
<dbReference type="OrthoDB" id="5419750at2"/>
<keyword evidence="2" id="KW-1185">Reference proteome</keyword>
<dbReference type="EMBL" id="CP040098">
    <property type="protein sequence ID" value="QCQ23206.1"/>
    <property type="molecule type" value="Genomic_DNA"/>
</dbReference>
<organism evidence="1 2">
    <name type="scientific">Desulfoglaeba alkanexedens ALDC</name>
    <dbReference type="NCBI Taxonomy" id="980445"/>
    <lineage>
        <taxon>Bacteria</taxon>
        <taxon>Pseudomonadati</taxon>
        <taxon>Thermodesulfobacteriota</taxon>
        <taxon>Syntrophobacteria</taxon>
        <taxon>Syntrophobacterales</taxon>
        <taxon>Syntrophobacteraceae</taxon>
        <taxon>Desulfoglaeba</taxon>
    </lineage>
</organism>
<name>A0A4P8L599_9BACT</name>
<protein>
    <submittedName>
        <fullName evidence="1">Uncharacterized protein</fullName>
    </submittedName>
</protein>
<evidence type="ECO:0000313" key="2">
    <source>
        <dbReference type="Proteomes" id="UP000298602"/>
    </source>
</evidence>
<gene>
    <name evidence="1" type="ORF">FDQ92_14120</name>
</gene>
<reference evidence="1 2" key="2">
    <citation type="submission" date="2019-05" db="EMBL/GenBank/DDBJ databases">
        <authorList>
            <person name="Suflita J.M."/>
            <person name="Marks C.R."/>
        </authorList>
    </citation>
    <scope>NUCLEOTIDE SEQUENCE [LARGE SCALE GENOMIC DNA]</scope>
    <source>
        <strain evidence="1 2">ALDC</strain>
    </source>
</reference>